<gene>
    <name evidence="1" type="ORF">M9Y10_024920</name>
</gene>
<dbReference type="SUPFAM" id="SSF48403">
    <property type="entry name" value="Ankyrin repeat"/>
    <property type="match status" value="1"/>
</dbReference>
<proteinExistence type="predicted"/>
<accession>A0ABR2HBM7</accession>
<evidence type="ECO:0000313" key="2">
    <source>
        <dbReference type="Proteomes" id="UP001470230"/>
    </source>
</evidence>
<dbReference type="PANTHER" id="PTHR24159">
    <property type="match status" value="1"/>
</dbReference>
<comment type="caution">
    <text evidence="1">The sequence shown here is derived from an EMBL/GenBank/DDBJ whole genome shotgun (WGS) entry which is preliminary data.</text>
</comment>
<organism evidence="1 2">
    <name type="scientific">Tritrichomonas musculus</name>
    <dbReference type="NCBI Taxonomy" id="1915356"/>
    <lineage>
        <taxon>Eukaryota</taxon>
        <taxon>Metamonada</taxon>
        <taxon>Parabasalia</taxon>
        <taxon>Tritrichomonadida</taxon>
        <taxon>Tritrichomonadidae</taxon>
        <taxon>Tritrichomonas</taxon>
    </lineage>
</organism>
<dbReference type="EMBL" id="JAPFFF010000034">
    <property type="protein sequence ID" value="KAK8843845.1"/>
    <property type="molecule type" value="Genomic_DNA"/>
</dbReference>
<dbReference type="Proteomes" id="UP001470230">
    <property type="component" value="Unassembled WGS sequence"/>
</dbReference>
<dbReference type="InterPro" id="IPR036770">
    <property type="entry name" value="Ankyrin_rpt-contain_sf"/>
</dbReference>
<evidence type="ECO:0000313" key="1">
    <source>
        <dbReference type="EMBL" id="KAK8843845.1"/>
    </source>
</evidence>
<reference evidence="1 2" key="1">
    <citation type="submission" date="2024-04" db="EMBL/GenBank/DDBJ databases">
        <title>Tritrichomonas musculus Genome.</title>
        <authorList>
            <person name="Alves-Ferreira E."/>
            <person name="Grigg M."/>
            <person name="Lorenzi H."/>
            <person name="Galac M."/>
        </authorList>
    </citation>
    <scope>NUCLEOTIDE SEQUENCE [LARGE SCALE GENOMIC DNA]</scope>
    <source>
        <strain evidence="1 2">EAF2021</strain>
    </source>
</reference>
<evidence type="ECO:0008006" key="3">
    <source>
        <dbReference type="Google" id="ProtNLM"/>
    </source>
</evidence>
<name>A0ABR2HBM7_9EUKA</name>
<dbReference type="PANTHER" id="PTHR24159:SF5">
    <property type="entry name" value="ANK_REP_REGION DOMAIN-CONTAINING PROTEIN"/>
    <property type="match status" value="1"/>
</dbReference>
<keyword evidence="2" id="KW-1185">Reference proteome</keyword>
<sequence length="538" mass="64678">MIQEMAQIKNDVDNFFLKNKEKYDVIETFKEKLVYLSSETYQDTINYIQTNQKIFFKDHANSSFFFFNVALSAEYNFKTMELFLDIFIHFKNDLKNTGVTENEMIMRLNHFPNAINYLFSKNFFSIKSIIDCSFLRNTIFINFLPEIEEYDPEYAAKRSAMLQCEARAEEIKFYNFVKNNRQSHLFYRNLNYHPLPLYTAIREDDIDTFQSLISQNNYNLNTKIEFSEYERARTIEQQLTLIKIAAIYGSIKIFKYLWMQDDTDIDDDLILFAYFGRNFDIIHLCEQKCHDPNTCSQPILTNRQDLLDYYLENYADEIEESYFEIECKQDIFYEEEQYKDLNYYSIESSLFSFKLDIIKKCLPRMILINRNSNIKSLNDESCILTRTCGDYDLFKFLYKYWRPKQLNDSYIHLVENCINRMALESFKLCYNALTSKLDLDDIFMLSLQNDHEITNYLLDVKIKMKFFDVSMAIQYYDEDLFVRFFKMNLINKFNIDYTVKTMTKYLSEKMICSLINRLDFLPLDLIKKMTKCLMKNGH</sequence>
<dbReference type="Gene3D" id="1.25.40.20">
    <property type="entry name" value="Ankyrin repeat-containing domain"/>
    <property type="match status" value="1"/>
</dbReference>
<protein>
    <recommendedName>
        <fullName evidence="3">DUF3447 domain-containing protein</fullName>
    </recommendedName>
</protein>